<dbReference type="Proteomes" id="UP000016487">
    <property type="component" value="Unassembled WGS sequence"/>
</dbReference>
<protein>
    <submittedName>
        <fullName evidence="1">Uncharacterized protein</fullName>
    </submittedName>
</protein>
<name>A0AAD4ADX5_9GAMM</name>
<proteinExistence type="predicted"/>
<reference evidence="1" key="1">
    <citation type="journal article" date="2012" name="J. Bacteriol.">
        <title>Genome sequences of type strains of seven species of the marine bacterium Pseudoalteromonas.</title>
        <authorList>
            <person name="Xie B.B."/>
            <person name="Shu Y.L."/>
            <person name="Qin Q.L."/>
            <person name="Rong J.C."/>
            <person name="Zhang X.Y."/>
            <person name="Chen X.L."/>
            <person name="Shi M."/>
            <person name="He H.L."/>
            <person name="Zhou B.C."/>
            <person name="Zhang Y.Z."/>
        </authorList>
    </citation>
    <scope>NUCLEOTIDE SEQUENCE</scope>
    <source>
        <strain evidence="1">DSM 8771</strain>
    </source>
</reference>
<dbReference type="AlphaFoldDB" id="A0AAD4ADX5"/>
<reference evidence="1" key="2">
    <citation type="submission" date="2015-03" db="EMBL/GenBank/DDBJ databases">
        <title>Genome sequence of Pseudoalteromonas citrea.</title>
        <authorList>
            <person name="Xie B.-B."/>
            <person name="Rong J.-C."/>
            <person name="Qin Q.-L."/>
            <person name="Zhang Y.-Z."/>
        </authorList>
    </citation>
    <scope>NUCLEOTIDE SEQUENCE</scope>
    <source>
        <strain evidence="1">DSM 8771</strain>
    </source>
</reference>
<evidence type="ECO:0000313" key="1">
    <source>
        <dbReference type="EMBL" id="KAF7764171.1"/>
    </source>
</evidence>
<gene>
    <name evidence="1" type="ORF">PCIT_b0094</name>
</gene>
<evidence type="ECO:0000313" key="2">
    <source>
        <dbReference type="Proteomes" id="UP000016487"/>
    </source>
</evidence>
<organism evidence="1 2">
    <name type="scientific">Pseudoalteromonas citrea</name>
    <dbReference type="NCBI Taxonomy" id="43655"/>
    <lineage>
        <taxon>Bacteria</taxon>
        <taxon>Pseudomonadati</taxon>
        <taxon>Pseudomonadota</taxon>
        <taxon>Gammaproteobacteria</taxon>
        <taxon>Alteromonadales</taxon>
        <taxon>Pseudoalteromonadaceae</taxon>
        <taxon>Pseudoalteromonas</taxon>
    </lineage>
</organism>
<dbReference type="EMBL" id="AHBZ03000027">
    <property type="protein sequence ID" value="KAF7764171.1"/>
    <property type="molecule type" value="Genomic_DNA"/>
</dbReference>
<comment type="caution">
    <text evidence="1">The sequence shown here is derived from an EMBL/GenBank/DDBJ whole genome shotgun (WGS) entry which is preliminary data.</text>
</comment>
<sequence>MPKYPNYGEVQKIGSAKYRYENINNQKKELVLYTKNTISVKEVNMQTPEL</sequence>
<accession>A0AAD4ADX5</accession>